<dbReference type="PANTHER" id="PTHR33542">
    <property type="entry name" value="SIROHYDROCHLORIN FERROCHELATASE, CHLOROPLASTIC"/>
    <property type="match status" value="1"/>
</dbReference>
<keyword evidence="2" id="KW-0456">Lyase</keyword>
<dbReference type="Pfam" id="PF01903">
    <property type="entry name" value="CbiX"/>
    <property type="match status" value="1"/>
</dbReference>
<keyword evidence="4" id="KW-1185">Reference proteome</keyword>
<sequence length="125" mass="13651">MAKRSLILFAHGARDPRWAEPFQRLQGILQAQSPDIEVSLAFLELMSPRLPERVDQLVAEGCTEATVVPVFFGQGGHVLRDLPLILDEIRLNHPRLAIKASPAVGESDEVLNAIAGYCLGQVRAG</sequence>
<reference evidence="3 4" key="1">
    <citation type="submission" date="2023-10" db="EMBL/GenBank/DDBJ databases">
        <title>Noviherbaspirillum sp. CPCC 100848 genome assembly.</title>
        <authorList>
            <person name="Li X.Y."/>
            <person name="Fang X.M."/>
        </authorList>
    </citation>
    <scope>NUCLEOTIDE SEQUENCE [LARGE SCALE GENOMIC DNA]</scope>
    <source>
        <strain evidence="3 4">CPCC 100848</strain>
    </source>
</reference>
<gene>
    <name evidence="3" type="ORF">RY831_11155</name>
</gene>
<dbReference type="InterPro" id="IPR050963">
    <property type="entry name" value="Sirohydro_Cobaltochel/CbiX"/>
</dbReference>
<dbReference type="CDD" id="cd03416">
    <property type="entry name" value="CbiX_SirB_N"/>
    <property type="match status" value="1"/>
</dbReference>
<comment type="caution">
    <text evidence="3">The sequence shown here is derived from an EMBL/GenBank/DDBJ whole genome shotgun (WGS) entry which is preliminary data.</text>
</comment>
<accession>A0ABU6J7U8</accession>
<evidence type="ECO:0000313" key="4">
    <source>
        <dbReference type="Proteomes" id="UP001352263"/>
    </source>
</evidence>
<dbReference type="EMBL" id="JAWIIV010000007">
    <property type="protein sequence ID" value="MEC4719708.1"/>
    <property type="molecule type" value="Genomic_DNA"/>
</dbReference>
<evidence type="ECO:0000256" key="1">
    <source>
        <dbReference type="ARBA" id="ARBA00022723"/>
    </source>
</evidence>
<dbReference type="Gene3D" id="3.40.50.1400">
    <property type="match status" value="1"/>
</dbReference>
<keyword evidence="1" id="KW-0479">Metal-binding</keyword>
<evidence type="ECO:0000313" key="3">
    <source>
        <dbReference type="EMBL" id="MEC4719708.1"/>
    </source>
</evidence>
<protein>
    <submittedName>
        <fullName evidence="3">CbiX/SirB N-terminal domain-containing protein</fullName>
    </submittedName>
</protein>
<dbReference type="SUPFAM" id="SSF53800">
    <property type="entry name" value="Chelatase"/>
    <property type="match status" value="1"/>
</dbReference>
<dbReference type="PANTHER" id="PTHR33542:SF5">
    <property type="entry name" value="FERROCHELATASE CHE1"/>
    <property type="match status" value="1"/>
</dbReference>
<dbReference type="Proteomes" id="UP001352263">
    <property type="component" value="Unassembled WGS sequence"/>
</dbReference>
<dbReference type="InterPro" id="IPR002762">
    <property type="entry name" value="CbiX-like"/>
</dbReference>
<evidence type="ECO:0000256" key="2">
    <source>
        <dbReference type="ARBA" id="ARBA00023239"/>
    </source>
</evidence>
<name>A0ABU6J7U8_9BURK</name>
<organism evidence="3 4">
    <name type="scientific">Noviherbaspirillum album</name>
    <dbReference type="NCBI Taxonomy" id="3080276"/>
    <lineage>
        <taxon>Bacteria</taxon>
        <taxon>Pseudomonadati</taxon>
        <taxon>Pseudomonadota</taxon>
        <taxon>Betaproteobacteria</taxon>
        <taxon>Burkholderiales</taxon>
        <taxon>Oxalobacteraceae</taxon>
        <taxon>Noviherbaspirillum</taxon>
    </lineage>
</organism>
<proteinExistence type="predicted"/>
<dbReference type="RefSeq" id="WP_326506416.1">
    <property type="nucleotide sequence ID" value="NZ_JAWIIV010000007.1"/>
</dbReference>